<dbReference type="EMBL" id="AGNL01002666">
    <property type="protein sequence ID" value="EJK75892.1"/>
    <property type="molecule type" value="Genomic_DNA"/>
</dbReference>
<sequence length="750" mass="82706">MSRWLKNVNALLENLDSQVEDTVEEHRLNQTLVAASRKSGADGGEVDGVAELLQEEAQELDDILAKRGLLGDEDDEYVDVQKDCDEIDTTEQERLVDPELPKESYDDKLNQPGDDAKGSGNNPVIKGEGTVDDALALDGNSTEAFKEEEQTQTEVAPTDDKSTGSTVIEPTNAAKEPQLHVPPAPSKQTAPSSNSGLLTVNSAAPAVDNKQLKELRKLRRNVVQLNSDLESAEREIEAQRQELDRAASRMERDRSRHKQEKETHAATHKAELAAMTAAHDKALQQLKEASDNAMKEMEDRVARAEQQRALEGGERDAELADALERERGAVASSARLQEEKITMNERVSSLSSEVSRLETRLEHATSQMELASERERNAEEQLDKSLTIHARQLGVRQKREAELEQTIAELGAALVISKNKIESAIKAGVDLDGSNQRNRSGFQSDAGDSLELTAKLQDAQDEIDTLQVQLGLERQRCSTLHSELQDLSQAQAEEISGAYSKQRQYERKISDLTSLVANLQPRGGSSPGDETGEDYSSSSRRQNSGDENKEADHLRKQIASLTEKVFEQQTKVDHSRSEVSTLKSRLRSAVLRAETAEKSLETANQRLLMLDTTQNSGVSSCDEEMGGDITLHRRRAQRRGFHKTSKVESIRSALGLHEGRVPTGGFQEMATSLLDTFDGVAVDLGSHFRHYPISRLAFLLYLALLHVYAFFLLVYHAHAQGTGVDHYGPESMLRLHGHVDPAVVSSAASP</sequence>
<evidence type="ECO:0000256" key="9">
    <source>
        <dbReference type="SAM" id="Phobius"/>
    </source>
</evidence>
<evidence type="ECO:0000256" key="3">
    <source>
        <dbReference type="ARBA" id="ARBA00022989"/>
    </source>
</evidence>
<keyword evidence="6 9" id="KW-0472">Membrane</keyword>
<feature type="coiled-coil region" evidence="7">
    <location>
        <begin position="449"/>
        <end position="476"/>
    </location>
</feature>
<dbReference type="PANTHER" id="PTHR13815">
    <property type="entry name" value="GOLGIN-84"/>
    <property type="match status" value="1"/>
</dbReference>
<evidence type="ECO:0000256" key="4">
    <source>
        <dbReference type="ARBA" id="ARBA00023034"/>
    </source>
</evidence>
<reference evidence="10 11" key="1">
    <citation type="journal article" date="2012" name="Genome Biol.">
        <title>Genome and low-iron response of an oceanic diatom adapted to chronic iron limitation.</title>
        <authorList>
            <person name="Lommer M."/>
            <person name="Specht M."/>
            <person name="Roy A.S."/>
            <person name="Kraemer L."/>
            <person name="Andreson R."/>
            <person name="Gutowska M.A."/>
            <person name="Wolf J."/>
            <person name="Bergner S.V."/>
            <person name="Schilhabel M.B."/>
            <person name="Klostermeier U.C."/>
            <person name="Beiko R.G."/>
            <person name="Rosenstiel P."/>
            <person name="Hippler M."/>
            <person name="Laroche J."/>
        </authorList>
    </citation>
    <scope>NUCLEOTIDE SEQUENCE [LARGE SCALE GENOMIC DNA]</scope>
    <source>
        <strain evidence="10 11">CCMP1005</strain>
    </source>
</reference>
<dbReference type="GO" id="GO:0000139">
    <property type="term" value="C:Golgi membrane"/>
    <property type="evidence" value="ECO:0007669"/>
    <property type="project" value="UniProtKB-SubCell"/>
</dbReference>
<dbReference type="GO" id="GO:0000301">
    <property type="term" value="P:retrograde transport, vesicle recycling within Golgi"/>
    <property type="evidence" value="ECO:0007669"/>
    <property type="project" value="TreeGrafter"/>
</dbReference>
<protein>
    <recommendedName>
        <fullName evidence="12">Golgin-84</fullName>
    </recommendedName>
</protein>
<feature type="transmembrane region" description="Helical" evidence="9">
    <location>
        <begin position="696"/>
        <end position="715"/>
    </location>
</feature>
<keyword evidence="5 7" id="KW-0175">Coiled coil</keyword>
<feature type="region of interest" description="Disordered" evidence="8">
    <location>
        <begin position="83"/>
        <end position="211"/>
    </location>
</feature>
<dbReference type="InterPro" id="IPR019177">
    <property type="entry name" value="Golgin_subfamily_A_member_5"/>
</dbReference>
<name>K0TQE2_THAOC</name>
<evidence type="ECO:0000256" key="6">
    <source>
        <dbReference type="ARBA" id="ARBA00023136"/>
    </source>
</evidence>
<feature type="region of interest" description="Disordered" evidence="8">
    <location>
        <begin position="226"/>
        <end position="268"/>
    </location>
</feature>
<comment type="subcellular location">
    <subcellularLocation>
        <location evidence="1">Golgi apparatus membrane</location>
        <topology evidence="1">Single-pass membrane protein</topology>
    </subcellularLocation>
</comment>
<comment type="caution">
    <text evidence="10">The sequence shown here is derived from an EMBL/GenBank/DDBJ whole genome shotgun (WGS) entry which is preliminary data.</text>
</comment>
<feature type="compositionally biased region" description="Basic and acidic residues" evidence="8">
    <location>
        <begin position="543"/>
        <end position="552"/>
    </location>
</feature>
<dbReference type="Proteomes" id="UP000266841">
    <property type="component" value="Unassembled WGS sequence"/>
</dbReference>
<feature type="compositionally biased region" description="Basic and acidic residues" evidence="8">
    <location>
        <begin position="231"/>
        <end position="268"/>
    </location>
</feature>
<accession>K0TQE2</accession>
<proteinExistence type="predicted"/>
<keyword evidence="11" id="KW-1185">Reference proteome</keyword>
<keyword evidence="2 9" id="KW-0812">Transmembrane</keyword>
<organism evidence="10 11">
    <name type="scientific">Thalassiosira oceanica</name>
    <name type="common">Marine diatom</name>
    <dbReference type="NCBI Taxonomy" id="159749"/>
    <lineage>
        <taxon>Eukaryota</taxon>
        <taxon>Sar</taxon>
        <taxon>Stramenopiles</taxon>
        <taxon>Ochrophyta</taxon>
        <taxon>Bacillariophyta</taxon>
        <taxon>Coscinodiscophyceae</taxon>
        <taxon>Thalassiosirophycidae</taxon>
        <taxon>Thalassiosirales</taxon>
        <taxon>Thalassiosiraceae</taxon>
        <taxon>Thalassiosira</taxon>
    </lineage>
</organism>
<dbReference type="PANTHER" id="PTHR13815:SF7">
    <property type="entry name" value="GOLGIN SUBFAMILY A MEMBER 5"/>
    <property type="match status" value="1"/>
</dbReference>
<dbReference type="eggNOG" id="ENOG502QV1Z">
    <property type="taxonomic scope" value="Eukaryota"/>
</dbReference>
<evidence type="ECO:0000256" key="8">
    <source>
        <dbReference type="SAM" id="MobiDB-lite"/>
    </source>
</evidence>
<evidence type="ECO:0000256" key="7">
    <source>
        <dbReference type="SAM" id="Coils"/>
    </source>
</evidence>
<keyword evidence="4" id="KW-0333">Golgi apparatus</keyword>
<feature type="region of interest" description="Disordered" evidence="8">
    <location>
        <begin position="518"/>
        <end position="552"/>
    </location>
</feature>
<dbReference type="OrthoDB" id="248903at2759"/>
<dbReference type="GO" id="GO:0031985">
    <property type="term" value="C:Golgi cisterna"/>
    <property type="evidence" value="ECO:0007669"/>
    <property type="project" value="TreeGrafter"/>
</dbReference>
<evidence type="ECO:0000256" key="2">
    <source>
        <dbReference type="ARBA" id="ARBA00022692"/>
    </source>
</evidence>
<keyword evidence="3 9" id="KW-1133">Transmembrane helix</keyword>
<evidence type="ECO:0000313" key="10">
    <source>
        <dbReference type="EMBL" id="EJK75892.1"/>
    </source>
</evidence>
<feature type="compositionally biased region" description="Basic and acidic residues" evidence="8">
    <location>
        <begin position="91"/>
        <end position="117"/>
    </location>
</feature>
<evidence type="ECO:0000256" key="1">
    <source>
        <dbReference type="ARBA" id="ARBA00004194"/>
    </source>
</evidence>
<gene>
    <name evidence="10" type="ORF">THAOC_02367</name>
</gene>
<evidence type="ECO:0008006" key="12">
    <source>
        <dbReference type="Google" id="ProtNLM"/>
    </source>
</evidence>
<feature type="coiled-coil region" evidence="7">
    <location>
        <begin position="347"/>
        <end position="381"/>
    </location>
</feature>
<dbReference type="OMA" id="EHATSQM"/>
<feature type="compositionally biased region" description="Polar residues" evidence="8">
    <location>
        <begin position="186"/>
        <end position="202"/>
    </location>
</feature>
<evidence type="ECO:0000313" key="11">
    <source>
        <dbReference type="Proteomes" id="UP000266841"/>
    </source>
</evidence>
<dbReference type="GO" id="GO:0007030">
    <property type="term" value="P:Golgi organization"/>
    <property type="evidence" value="ECO:0007669"/>
    <property type="project" value="InterPro"/>
</dbReference>
<evidence type="ECO:0000256" key="5">
    <source>
        <dbReference type="ARBA" id="ARBA00023054"/>
    </source>
</evidence>
<dbReference type="AlphaFoldDB" id="K0TQE2"/>